<keyword evidence="4" id="KW-0597">Phosphoprotein</keyword>
<evidence type="ECO:0000256" key="9">
    <source>
        <dbReference type="ARBA" id="ARBA00047899"/>
    </source>
</evidence>
<dbReference type="GO" id="GO:0009651">
    <property type="term" value="P:response to salt stress"/>
    <property type="evidence" value="ECO:0007669"/>
    <property type="project" value="UniProtKB-ARBA"/>
</dbReference>
<evidence type="ECO:0000313" key="13">
    <source>
        <dbReference type="EMBL" id="KAF3449269.1"/>
    </source>
</evidence>
<evidence type="ECO:0000256" key="10">
    <source>
        <dbReference type="ARBA" id="ARBA00048679"/>
    </source>
</evidence>
<comment type="catalytic activity">
    <reaction evidence="9">
        <text>L-threonyl-[protein] + ATP = O-phospho-L-threonyl-[protein] + ADP + H(+)</text>
        <dbReference type="Rhea" id="RHEA:46608"/>
        <dbReference type="Rhea" id="RHEA-COMP:11060"/>
        <dbReference type="Rhea" id="RHEA-COMP:11605"/>
        <dbReference type="ChEBI" id="CHEBI:15378"/>
        <dbReference type="ChEBI" id="CHEBI:30013"/>
        <dbReference type="ChEBI" id="CHEBI:30616"/>
        <dbReference type="ChEBI" id="CHEBI:61977"/>
        <dbReference type="ChEBI" id="CHEBI:456216"/>
        <dbReference type="EC" id="2.7.11.1"/>
    </reaction>
</comment>
<dbReference type="OrthoDB" id="63267at2759"/>
<evidence type="ECO:0000256" key="5">
    <source>
        <dbReference type="ARBA" id="ARBA00022679"/>
    </source>
</evidence>
<dbReference type="PANTHER" id="PTHR24351">
    <property type="entry name" value="RIBOSOMAL PROTEIN S6 KINASE"/>
    <property type="match status" value="1"/>
</dbReference>
<name>A0A8K0MKB2_9ROSA</name>
<evidence type="ECO:0000259" key="11">
    <source>
        <dbReference type="PROSITE" id="PS50011"/>
    </source>
</evidence>
<dbReference type="CDD" id="cd05123">
    <property type="entry name" value="STKc_AGC"/>
    <property type="match status" value="1"/>
</dbReference>
<keyword evidence="6" id="KW-0547">Nucleotide-binding</keyword>
<keyword evidence="14" id="KW-1185">Reference proteome</keyword>
<dbReference type="Gene3D" id="1.10.510.10">
    <property type="entry name" value="Transferase(Phosphotransferase) domain 1"/>
    <property type="match status" value="1"/>
</dbReference>
<feature type="domain" description="Protein kinase" evidence="11">
    <location>
        <begin position="150"/>
        <end position="405"/>
    </location>
</feature>
<keyword evidence="5" id="KW-0808">Transferase</keyword>
<dbReference type="FunFam" id="1.10.510.10:FF:000297">
    <property type="entry name" value="Non-specific serine/threonine protein kinase"/>
    <property type="match status" value="1"/>
</dbReference>
<dbReference type="GO" id="GO:0009409">
    <property type="term" value="P:response to cold"/>
    <property type="evidence" value="ECO:0007669"/>
    <property type="project" value="UniProtKB-ARBA"/>
</dbReference>
<keyword evidence="7" id="KW-0418">Kinase</keyword>
<evidence type="ECO:0000256" key="8">
    <source>
        <dbReference type="ARBA" id="ARBA00022840"/>
    </source>
</evidence>
<evidence type="ECO:0000256" key="4">
    <source>
        <dbReference type="ARBA" id="ARBA00022553"/>
    </source>
</evidence>
<dbReference type="GO" id="GO:0004674">
    <property type="term" value="F:protein serine/threonine kinase activity"/>
    <property type="evidence" value="ECO:0007669"/>
    <property type="project" value="UniProtKB-KW"/>
</dbReference>
<dbReference type="PROSITE" id="PS00108">
    <property type="entry name" value="PROTEIN_KINASE_ST"/>
    <property type="match status" value="1"/>
</dbReference>
<dbReference type="InterPro" id="IPR000961">
    <property type="entry name" value="AGC-kinase_C"/>
</dbReference>
<dbReference type="Pfam" id="PF00433">
    <property type="entry name" value="Pkinase_C"/>
    <property type="match status" value="1"/>
</dbReference>
<dbReference type="GO" id="GO:0045727">
    <property type="term" value="P:positive regulation of translation"/>
    <property type="evidence" value="ECO:0007669"/>
    <property type="project" value="UniProtKB-ARBA"/>
</dbReference>
<evidence type="ECO:0000313" key="14">
    <source>
        <dbReference type="Proteomes" id="UP000796880"/>
    </source>
</evidence>
<accession>A0A8K0MKB2</accession>
<proteinExistence type="inferred from homology"/>
<dbReference type="SMART" id="SM00220">
    <property type="entry name" value="S_TKc"/>
    <property type="match status" value="1"/>
</dbReference>
<dbReference type="AlphaFoldDB" id="A0A8K0MKB2"/>
<comment type="catalytic activity">
    <reaction evidence="10">
        <text>L-seryl-[protein] + ATP = O-phospho-L-seryl-[protein] + ADP + H(+)</text>
        <dbReference type="Rhea" id="RHEA:17989"/>
        <dbReference type="Rhea" id="RHEA-COMP:9863"/>
        <dbReference type="Rhea" id="RHEA-COMP:11604"/>
        <dbReference type="ChEBI" id="CHEBI:15378"/>
        <dbReference type="ChEBI" id="CHEBI:29999"/>
        <dbReference type="ChEBI" id="CHEBI:30616"/>
        <dbReference type="ChEBI" id="CHEBI:83421"/>
        <dbReference type="ChEBI" id="CHEBI:456216"/>
        <dbReference type="EC" id="2.7.11.1"/>
    </reaction>
</comment>
<dbReference type="Gene3D" id="3.30.200.20">
    <property type="entry name" value="Phosphorylase Kinase, domain 1"/>
    <property type="match status" value="1"/>
</dbReference>
<dbReference type="InterPro" id="IPR011009">
    <property type="entry name" value="Kinase-like_dom_sf"/>
</dbReference>
<sequence length="479" mass="53696">MTKTRICKPIQIELLFPMNPTDAVGSDNLELDFSDLFGPVPVQASVEAKYGDSAISVSVEDANELVYDDPVVIHTRSHSLVGPSSCVSQSLKLKLTIQETDDSEEVVYCVDKSTLEKLKESSVDGGLSEKSLQDTDGDFMKVQTVGIEDFEVLKVVGQGALAKVFQVRKKGTSEIYAMKVMRKDKIMERNHAEYMKAERDILTKIDHPFIVQLRYSFQTKYRLYLVLDFVNGGHLFFQLYHHGLFREDLARIYAAEIVSAVSHLHASGIMHRDLKPENILLDADGHAMLTDFGLAKQFEENTRSNSMCGTVEYMSPEIILGKGHDKAADWWSVGVLLFEMLTGKPPFTGNREKTQQKIVKEKIKLPAFLSSEAHSILKGLLQKDATKRLGSGKMGSEEIKRHKWFKPINWKKLEAREIQPSFRPDVAGKLCIANFEKRWTDMPVVDSPVASPNAAGNPFIGFSYVRPAASFLQMDSSIP</sequence>
<evidence type="ECO:0000256" key="6">
    <source>
        <dbReference type="ARBA" id="ARBA00022741"/>
    </source>
</evidence>
<gene>
    <name evidence="13" type="ORF">FNV43_RR09997</name>
</gene>
<dbReference type="EC" id="2.7.11.1" evidence="2"/>
<evidence type="ECO:0000256" key="3">
    <source>
        <dbReference type="ARBA" id="ARBA00022527"/>
    </source>
</evidence>
<dbReference type="GO" id="GO:0005524">
    <property type="term" value="F:ATP binding"/>
    <property type="evidence" value="ECO:0007669"/>
    <property type="project" value="UniProtKB-KW"/>
</dbReference>
<feature type="domain" description="AGC-kinase C-terminal" evidence="12">
    <location>
        <begin position="406"/>
        <end position="474"/>
    </location>
</feature>
<dbReference type="SMART" id="SM00133">
    <property type="entry name" value="S_TK_X"/>
    <property type="match status" value="1"/>
</dbReference>
<evidence type="ECO:0000259" key="12">
    <source>
        <dbReference type="PROSITE" id="PS51285"/>
    </source>
</evidence>
<comment type="similarity">
    <text evidence="1">Belongs to the protein kinase superfamily. AGC Ser/Thr protein kinase family. S6 kinase subfamily.</text>
</comment>
<dbReference type="InterPro" id="IPR017892">
    <property type="entry name" value="Pkinase_C"/>
</dbReference>
<evidence type="ECO:0000256" key="2">
    <source>
        <dbReference type="ARBA" id="ARBA00012513"/>
    </source>
</evidence>
<keyword evidence="8" id="KW-0067">ATP-binding</keyword>
<dbReference type="InterPro" id="IPR000719">
    <property type="entry name" value="Prot_kinase_dom"/>
</dbReference>
<evidence type="ECO:0000256" key="7">
    <source>
        <dbReference type="ARBA" id="ARBA00022777"/>
    </source>
</evidence>
<dbReference type="PROSITE" id="PS51285">
    <property type="entry name" value="AGC_KINASE_CTER"/>
    <property type="match status" value="1"/>
</dbReference>
<dbReference type="Pfam" id="PF00069">
    <property type="entry name" value="Pkinase"/>
    <property type="match status" value="1"/>
</dbReference>
<dbReference type="EMBL" id="VOIH02000004">
    <property type="protein sequence ID" value="KAF3449269.1"/>
    <property type="molecule type" value="Genomic_DNA"/>
</dbReference>
<keyword evidence="3" id="KW-0723">Serine/threonine-protein kinase</keyword>
<dbReference type="InterPro" id="IPR045270">
    <property type="entry name" value="STKc_AGC"/>
</dbReference>
<comment type="caution">
    <text evidence="13">The sequence shown here is derived from an EMBL/GenBank/DDBJ whole genome shotgun (WGS) entry which is preliminary data.</text>
</comment>
<reference evidence="13" key="1">
    <citation type="submission" date="2020-03" db="EMBL/GenBank/DDBJ databases">
        <title>A high-quality chromosome-level genome assembly of a woody plant with both climbing and erect habits, Rhamnella rubrinervis.</title>
        <authorList>
            <person name="Lu Z."/>
            <person name="Yang Y."/>
            <person name="Zhu X."/>
            <person name="Sun Y."/>
        </authorList>
    </citation>
    <scope>NUCLEOTIDE SEQUENCE</scope>
    <source>
        <strain evidence="13">BYM</strain>
        <tissue evidence="13">Leaf</tissue>
    </source>
</reference>
<organism evidence="13 14">
    <name type="scientific">Rhamnella rubrinervis</name>
    <dbReference type="NCBI Taxonomy" id="2594499"/>
    <lineage>
        <taxon>Eukaryota</taxon>
        <taxon>Viridiplantae</taxon>
        <taxon>Streptophyta</taxon>
        <taxon>Embryophyta</taxon>
        <taxon>Tracheophyta</taxon>
        <taxon>Spermatophyta</taxon>
        <taxon>Magnoliopsida</taxon>
        <taxon>eudicotyledons</taxon>
        <taxon>Gunneridae</taxon>
        <taxon>Pentapetalae</taxon>
        <taxon>rosids</taxon>
        <taxon>fabids</taxon>
        <taxon>Rosales</taxon>
        <taxon>Rhamnaceae</taxon>
        <taxon>rhamnoid group</taxon>
        <taxon>Rhamneae</taxon>
        <taxon>Rhamnella</taxon>
    </lineage>
</organism>
<protein>
    <recommendedName>
        <fullName evidence="2">non-specific serine/threonine protein kinase</fullName>
        <ecNumber evidence="2">2.7.11.1</ecNumber>
    </recommendedName>
</protein>
<dbReference type="GO" id="GO:0005634">
    <property type="term" value="C:nucleus"/>
    <property type="evidence" value="ECO:0007669"/>
    <property type="project" value="UniProtKB-ARBA"/>
</dbReference>
<dbReference type="PROSITE" id="PS50011">
    <property type="entry name" value="PROTEIN_KINASE_DOM"/>
    <property type="match status" value="1"/>
</dbReference>
<dbReference type="FunFam" id="3.30.200.20:FF:000048">
    <property type="entry name" value="Non-specific serine/threonine protein kinase"/>
    <property type="match status" value="1"/>
</dbReference>
<dbReference type="Proteomes" id="UP000796880">
    <property type="component" value="Unassembled WGS sequence"/>
</dbReference>
<dbReference type="SUPFAM" id="SSF56112">
    <property type="entry name" value="Protein kinase-like (PK-like)"/>
    <property type="match status" value="1"/>
</dbReference>
<evidence type="ECO:0000256" key="1">
    <source>
        <dbReference type="ARBA" id="ARBA00009804"/>
    </source>
</evidence>
<dbReference type="InterPro" id="IPR008271">
    <property type="entry name" value="Ser/Thr_kinase_AS"/>
</dbReference>